<dbReference type="GO" id="GO:0005634">
    <property type="term" value="C:nucleus"/>
    <property type="evidence" value="ECO:0007669"/>
    <property type="project" value="UniProtKB-SubCell"/>
</dbReference>
<proteinExistence type="inferred from homology"/>
<dbReference type="PANTHER" id="PTHR20934">
    <property type="entry name" value="TRANSCRIPTION ELONGATION FACTOR 1 HOMOLOG"/>
    <property type="match status" value="1"/>
</dbReference>
<keyword evidence="13" id="KW-1185">Reference proteome</keyword>
<dbReference type="InterPro" id="IPR038567">
    <property type="entry name" value="T_Elf1_sf"/>
</dbReference>
<dbReference type="InterPro" id="IPR007808">
    <property type="entry name" value="Elf1"/>
</dbReference>
<comment type="similarity">
    <text evidence="3 11">Belongs to the ELOF1 family.</text>
</comment>
<evidence type="ECO:0000256" key="4">
    <source>
        <dbReference type="ARBA" id="ARBA00014973"/>
    </source>
</evidence>
<evidence type="ECO:0000256" key="2">
    <source>
        <dbReference type="ARBA" id="ARBA00004123"/>
    </source>
</evidence>
<comment type="function">
    <text evidence="1 11">Transcription elongation factor implicated in the maintenance of proper chromatin structure in actively transcribed regions.</text>
</comment>
<evidence type="ECO:0000256" key="11">
    <source>
        <dbReference type="RuleBase" id="RU364033"/>
    </source>
</evidence>
<evidence type="ECO:0000256" key="8">
    <source>
        <dbReference type="ARBA" id="ARBA00023015"/>
    </source>
</evidence>
<keyword evidence="6 11" id="KW-0863">Zinc-finger</keyword>
<dbReference type="Gene3D" id="2.20.25.190">
    <property type="match status" value="1"/>
</dbReference>
<evidence type="ECO:0000256" key="5">
    <source>
        <dbReference type="ARBA" id="ARBA00022723"/>
    </source>
</evidence>
<keyword evidence="10 11" id="KW-0539">Nucleus</keyword>
<sequence length="86" mass="10082">MGKRKSIAKAQRPKKRQEKLAEVFKCPFCNHAESVECTIFKKEQLGVLFCRICREVFKAITHALSEPIDVYSDWLDECERVNVRNH</sequence>
<evidence type="ECO:0000256" key="6">
    <source>
        <dbReference type="ARBA" id="ARBA00022771"/>
    </source>
</evidence>
<evidence type="ECO:0000256" key="9">
    <source>
        <dbReference type="ARBA" id="ARBA00023163"/>
    </source>
</evidence>
<comment type="subcellular location">
    <subcellularLocation>
        <location evidence="2 11">Nucleus</location>
    </subcellularLocation>
</comment>
<dbReference type="AlphaFoldDB" id="A0ABD1YRK3"/>
<reference evidence="12 13" key="1">
    <citation type="submission" date="2024-09" db="EMBL/GenBank/DDBJ databases">
        <title>Chromosome-scale assembly of Riccia fluitans.</title>
        <authorList>
            <person name="Paukszto L."/>
            <person name="Sawicki J."/>
            <person name="Karawczyk K."/>
            <person name="Piernik-Szablinska J."/>
            <person name="Szczecinska M."/>
            <person name="Mazdziarz M."/>
        </authorList>
    </citation>
    <scope>NUCLEOTIDE SEQUENCE [LARGE SCALE GENOMIC DNA]</scope>
    <source>
        <strain evidence="12">Rf_01</strain>
        <tissue evidence="12">Aerial parts of the thallus</tissue>
    </source>
</reference>
<keyword evidence="5 11" id="KW-0479">Metal-binding</keyword>
<accession>A0ABD1YRK3</accession>
<dbReference type="PANTHER" id="PTHR20934:SF0">
    <property type="entry name" value="TRANSCRIPTION ELONGATION FACTOR 1 HOMOLOG"/>
    <property type="match status" value="1"/>
</dbReference>
<organism evidence="12 13">
    <name type="scientific">Riccia fluitans</name>
    <dbReference type="NCBI Taxonomy" id="41844"/>
    <lineage>
        <taxon>Eukaryota</taxon>
        <taxon>Viridiplantae</taxon>
        <taxon>Streptophyta</taxon>
        <taxon>Embryophyta</taxon>
        <taxon>Marchantiophyta</taxon>
        <taxon>Marchantiopsida</taxon>
        <taxon>Marchantiidae</taxon>
        <taxon>Marchantiales</taxon>
        <taxon>Ricciaceae</taxon>
        <taxon>Riccia</taxon>
    </lineage>
</organism>
<comment type="caution">
    <text evidence="12">The sequence shown here is derived from an EMBL/GenBank/DDBJ whole genome shotgun (WGS) entry which is preliminary data.</text>
</comment>
<dbReference type="GO" id="GO:0008270">
    <property type="term" value="F:zinc ion binding"/>
    <property type="evidence" value="ECO:0007669"/>
    <property type="project" value="UniProtKB-KW"/>
</dbReference>
<evidence type="ECO:0000256" key="1">
    <source>
        <dbReference type="ARBA" id="ARBA00003357"/>
    </source>
</evidence>
<keyword evidence="8 11" id="KW-0805">Transcription regulation</keyword>
<evidence type="ECO:0000313" key="13">
    <source>
        <dbReference type="Proteomes" id="UP001605036"/>
    </source>
</evidence>
<gene>
    <name evidence="12" type="ORF">R1flu_016733</name>
</gene>
<evidence type="ECO:0000256" key="10">
    <source>
        <dbReference type="ARBA" id="ARBA00023242"/>
    </source>
</evidence>
<dbReference type="Pfam" id="PF05129">
    <property type="entry name" value="Zn_ribbon_Elf1"/>
    <property type="match status" value="1"/>
</dbReference>
<evidence type="ECO:0000256" key="7">
    <source>
        <dbReference type="ARBA" id="ARBA00022833"/>
    </source>
</evidence>
<keyword evidence="7 11" id="KW-0862">Zinc</keyword>
<keyword evidence="9 11" id="KW-0804">Transcription</keyword>
<evidence type="ECO:0000256" key="3">
    <source>
        <dbReference type="ARBA" id="ARBA00009730"/>
    </source>
</evidence>
<evidence type="ECO:0000313" key="12">
    <source>
        <dbReference type="EMBL" id="KAL2632047.1"/>
    </source>
</evidence>
<name>A0ABD1YRK3_9MARC</name>
<dbReference type="Proteomes" id="UP001605036">
    <property type="component" value="Unassembled WGS sequence"/>
</dbReference>
<dbReference type="SUPFAM" id="SSF57783">
    <property type="entry name" value="Zinc beta-ribbon"/>
    <property type="match status" value="1"/>
</dbReference>
<protein>
    <recommendedName>
        <fullName evidence="4 11">Transcription elongation factor 1 homolog</fullName>
    </recommendedName>
</protein>
<dbReference type="FunFam" id="2.20.25.190:FF:000001">
    <property type="entry name" value="Transcription elongation factor 1 homolog"/>
    <property type="match status" value="1"/>
</dbReference>
<dbReference type="EMBL" id="JBHFFA010000004">
    <property type="protein sequence ID" value="KAL2632047.1"/>
    <property type="molecule type" value="Genomic_DNA"/>
</dbReference>